<gene>
    <name evidence="2" type="ORF">CYNAS_LOCUS3306</name>
</gene>
<dbReference type="Proteomes" id="UP001176961">
    <property type="component" value="Unassembled WGS sequence"/>
</dbReference>
<proteinExistence type="predicted"/>
<evidence type="ECO:0000256" key="1">
    <source>
        <dbReference type="SAM" id="Phobius"/>
    </source>
</evidence>
<dbReference type="Pfam" id="PF02995">
    <property type="entry name" value="DUF229"/>
    <property type="match status" value="2"/>
</dbReference>
<dbReference type="EMBL" id="CATQJL010000001">
    <property type="protein sequence ID" value="CAJ0591323.1"/>
    <property type="molecule type" value="Genomic_DNA"/>
</dbReference>
<feature type="transmembrane region" description="Helical" evidence="1">
    <location>
        <begin position="7"/>
        <end position="25"/>
    </location>
</feature>
<accession>A0AA36GHB3</accession>
<dbReference type="GO" id="GO:0005615">
    <property type="term" value="C:extracellular space"/>
    <property type="evidence" value="ECO:0007669"/>
    <property type="project" value="TreeGrafter"/>
</dbReference>
<keyword evidence="3" id="KW-1185">Reference proteome</keyword>
<keyword evidence="1" id="KW-0812">Transmembrane</keyword>
<keyword evidence="1" id="KW-0472">Membrane</keyword>
<reference evidence="2" key="1">
    <citation type="submission" date="2023-07" db="EMBL/GenBank/DDBJ databases">
        <authorList>
            <consortium name="CYATHOMIX"/>
        </authorList>
    </citation>
    <scope>NUCLEOTIDE SEQUENCE</scope>
    <source>
        <strain evidence="2">N/A</strain>
    </source>
</reference>
<dbReference type="PANTHER" id="PTHR10974:SF75">
    <property type="entry name" value="SULFATASE DOMAIN-CONTAINING PROTEIN"/>
    <property type="match status" value="1"/>
</dbReference>
<evidence type="ECO:0000313" key="3">
    <source>
        <dbReference type="Proteomes" id="UP001176961"/>
    </source>
</evidence>
<organism evidence="2 3">
    <name type="scientific">Cylicocyclus nassatus</name>
    <name type="common">Nematode worm</name>
    <dbReference type="NCBI Taxonomy" id="53992"/>
    <lineage>
        <taxon>Eukaryota</taxon>
        <taxon>Metazoa</taxon>
        <taxon>Ecdysozoa</taxon>
        <taxon>Nematoda</taxon>
        <taxon>Chromadorea</taxon>
        <taxon>Rhabditida</taxon>
        <taxon>Rhabditina</taxon>
        <taxon>Rhabditomorpha</taxon>
        <taxon>Strongyloidea</taxon>
        <taxon>Strongylidae</taxon>
        <taxon>Cylicocyclus</taxon>
    </lineage>
</organism>
<keyword evidence="1" id="KW-1133">Transmembrane helix</keyword>
<comment type="caution">
    <text evidence="2">The sequence shown here is derived from an EMBL/GenBank/DDBJ whole genome shotgun (WGS) entry which is preliminary data.</text>
</comment>
<dbReference type="AlphaFoldDB" id="A0AA36GHB3"/>
<dbReference type="InterPro" id="IPR004245">
    <property type="entry name" value="DUF229"/>
</dbReference>
<protein>
    <submittedName>
        <fullName evidence="2">Uncharacterized protein</fullName>
    </submittedName>
</protein>
<name>A0AA36GHB3_CYLNA</name>
<evidence type="ECO:0000313" key="2">
    <source>
        <dbReference type="EMBL" id="CAJ0591323.1"/>
    </source>
</evidence>
<sequence>MKIREAVVFLISTVILLCYFYSFILDEISRGQLDIKKAEYVALCIEDITPLLEPRLSSKDQSNKITHKNVANGTTADTQTMTDETNFVALSRNLQRITEGHKITTAKDIFEYCPFEPLDPWRKELAEHIHDKHGFKNCTVREELRPKTKLLNGTISVSGTSGLVCKGRCLWYVNEHSTKFGEWENISYKFPCDFVETACSMNQFNEAYSTRFVHKQIVEQRNKSEKKLNLEEHPDLHIIILDSVGSSHFIRATPLYARKSAIVEIRAVRDQARVTIEEVERIVMNLPQMNADLSKKEHCETFLDDHEFIPFEYKRKGYKTIMVEDYSEGILTYKACLGMKAEPHHHTYRVFENKRREDEELQKILWEGLYVPKFSMSWMVDLAHDDAGNLYSNDYDIYTFLKKHRKTLKNSFFFFYGDHGCKFGEECEVAGRSEVSNPFLYIVIPERYRQSPIYKQLLKNSKELVTPHDLHSTFKDILYFQPQYNFTDISFKNFTSNPRGFSLLRQFQANKSRNCKTLPIPYNYCLCQYGRKPVRDILEDHGNVTLNQMFGQPAIERLNKILSFHSSECHPLVLKNVTKVELFVLPNNESVKFEANAYDVTFAVSGPVEAIFKVPFRVEGDVVILGSNTFTRIDVDEVVTAEETWNCKNRAIAGKSLEENDKQPFSYWILLLSAQPSPCDFEYRLLVFVMIWKSIVL</sequence>
<dbReference type="PANTHER" id="PTHR10974">
    <property type="entry name" value="FI08016P-RELATED"/>
    <property type="match status" value="1"/>
</dbReference>